<keyword evidence="6 14" id="KW-0863">Zinc-finger</keyword>
<accession>A0A7C2URD4</accession>
<dbReference type="InterPro" id="IPR014001">
    <property type="entry name" value="Helicase_ATP-bd"/>
</dbReference>
<feature type="active site" description="O-(5'-phospho-DNA)-tyrosine intermediate" evidence="14">
    <location>
        <position position="973"/>
    </location>
</feature>
<reference evidence="21" key="1">
    <citation type="journal article" date="2020" name="mSystems">
        <title>Genome- and Community-Level Interaction Insights into Carbon Utilization and Element Cycling Functions of Hydrothermarchaeota in Hydrothermal Sediment.</title>
        <authorList>
            <person name="Zhou Z."/>
            <person name="Liu Y."/>
            <person name="Xu W."/>
            <person name="Pan J."/>
            <person name="Luo Z.H."/>
            <person name="Li M."/>
        </authorList>
    </citation>
    <scope>NUCLEOTIDE SEQUENCE [LARGE SCALE GENOMIC DNA]</scope>
    <source>
        <strain evidence="21">SpSt-1259</strain>
    </source>
</reference>
<dbReference type="SUPFAM" id="SSF52540">
    <property type="entry name" value="P-loop containing nucleoside triphosphate hydrolases"/>
    <property type="match status" value="2"/>
</dbReference>
<dbReference type="Pfam" id="PF00270">
    <property type="entry name" value="DEAD"/>
    <property type="match status" value="1"/>
</dbReference>
<evidence type="ECO:0000259" key="17">
    <source>
        <dbReference type="PROSITE" id="PS50880"/>
    </source>
</evidence>
<dbReference type="InterPro" id="IPR005736">
    <property type="entry name" value="Reverse_gyrase"/>
</dbReference>
<evidence type="ECO:0000256" key="4">
    <source>
        <dbReference type="ARBA" id="ARBA00022723"/>
    </source>
</evidence>
<dbReference type="SUPFAM" id="SSF56712">
    <property type="entry name" value="Prokaryotic type I DNA topoisomerase"/>
    <property type="match status" value="1"/>
</dbReference>
<dbReference type="InterPro" id="IPR003602">
    <property type="entry name" value="Topo_IA_DNA-bd_dom"/>
</dbReference>
<evidence type="ECO:0000256" key="9">
    <source>
        <dbReference type="ARBA" id="ARBA00023029"/>
    </source>
</evidence>
<dbReference type="GO" id="GO:0160097">
    <property type="term" value="F:reverse gyrase activity"/>
    <property type="evidence" value="ECO:0007669"/>
    <property type="project" value="UniProtKB-UniRule"/>
</dbReference>
<evidence type="ECO:0000259" key="18">
    <source>
        <dbReference type="PROSITE" id="PS51192"/>
    </source>
</evidence>
<dbReference type="InterPro" id="IPR013826">
    <property type="entry name" value="Topo_IA_cen_sub3"/>
</dbReference>
<dbReference type="CDD" id="cd00186">
    <property type="entry name" value="TOP1Ac"/>
    <property type="match status" value="1"/>
</dbReference>
<evidence type="ECO:0000259" key="19">
    <source>
        <dbReference type="PROSITE" id="PS52036"/>
    </source>
</evidence>
<dbReference type="EMBL" id="DSFE01000100">
    <property type="protein sequence ID" value="HEU98145.1"/>
    <property type="molecule type" value="Genomic_DNA"/>
</dbReference>
<dbReference type="PROSITE" id="PS52039">
    <property type="entry name" value="TOPO_IA_2"/>
    <property type="match status" value="1"/>
</dbReference>
<keyword evidence="4 14" id="KW-0479">Metal-binding</keyword>
<name>A0A7C2URD4_9CREN</name>
<dbReference type="Pfam" id="PF01751">
    <property type="entry name" value="Toprim"/>
    <property type="match status" value="1"/>
</dbReference>
<comment type="domain">
    <text evidence="14">Introduction of positive supercoils requires the cooperation of both domains. The helicase-like domain probably does not directly unwind DNA, but more likely acts by driving ATP-dependent conformational changes within the whole enzyme. A beta hairpin in the 'latch' region of the N-terminal domain plays a regulatory role in the enzyme, repressing topoisomerase activity in the absence of ATP and preventing the enzyme from acting as an ATP-independent relaxing enzyme; it also helps to coordinate nucleotide hydrolysis by the ATPase domain with the supercoiling activity of the topoisomerase domain.</text>
</comment>
<dbReference type="GO" id="GO:0003677">
    <property type="term" value="F:DNA binding"/>
    <property type="evidence" value="ECO:0007669"/>
    <property type="project" value="UniProtKB-UniRule"/>
</dbReference>
<dbReference type="InterPro" id="IPR003593">
    <property type="entry name" value="AAA+_ATPase"/>
</dbReference>
<feature type="domain" description="Helicase ATP-binding" evidence="18">
    <location>
        <begin position="106"/>
        <end position="328"/>
    </location>
</feature>
<dbReference type="Gene3D" id="1.10.290.10">
    <property type="entry name" value="Topoisomerase I, domain 4"/>
    <property type="match status" value="1"/>
</dbReference>
<dbReference type="GO" id="GO:0008270">
    <property type="term" value="F:zinc ion binding"/>
    <property type="evidence" value="ECO:0007669"/>
    <property type="project" value="UniProtKB-UniRule"/>
</dbReference>
<dbReference type="SMART" id="SM00493">
    <property type="entry name" value="TOPRIM"/>
    <property type="match status" value="1"/>
</dbReference>
<dbReference type="PROSITE" id="PS51192">
    <property type="entry name" value="HELICASE_ATP_BIND_1"/>
    <property type="match status" value="1"/>
</dbReference>
<proteinExistence type="inferred from homology"/>
<dbReference type="SMART" id="SM00487">
    <property type="entry name" value="DEXDc"/>
    <property type="match status" value="1"/>
</dbReference>
<comment type="cofactor">
    <cofactor evidence="14">
        <name>Zn(2+)</name>
        <dbReference type="ChEBI" id="CHEBI:29105"/>
    </cofactor>
    <text evidence="14">Binds 1 or 2 zinc ions per subunit.</text>
</comment>
<evidence type="ECO:0000256" key="3">
    <source>
        <dbReference type="ARBA" id="ARBA00022490"/>
    </source>
</evidence>
<feature type="binding site" evidence="14">
    <location>
        <position position="102"/>
    </location>
    <ligand>
        <name>ATP</name>
        <dbReference type="ChEBI" id="CHEBI:30616"/>
    </ligand>
</feature>
<dbReference type="InterPro" id="IPR003601">
    <property type="entry name" value="Topo_IA_2"/>
</dbReference>
<comment type="caution">
    <text evidence="21">The sequence shown here is derived from an EMBL/GenBank/DDBJ whole genome shotgun (WGS) entry which is preliminary data.</text>
</comment>
<dbReference type="CDD" id="cd17924">
    <property type="entry name" value="DDXDc_reverse_gyrase"/>
    <property type="match status" value="1"/>
</dbReference>
<keyword evidence="14 21" id="KW-0378">Hydrolase</keyword>
<dbReference type="Proteomes" id="UP000885664">
    <property type="component" value="Unassembled WGS sequence"/>
</dbReference>
<dbReference type="Gene3D" id="3.40.50.140">
    <property type="match status" value="1"/>
</dbReference>
<comment type="catalytic activity">
    <reaction evidence="13 14 15">
        <text>ATP + H2O = ADP + phosphate + H(+)</text>
        <dbReference type="Rhea" id="RHEA:13065"/>
        <dbReference type="ChEBI" id="CHEBI:15377"/>
        <dbReference type="ChEBI" id="CHEBI:15378"/>
        <dbReference type="ChEBI" id="CHEBI:30616"/>
        <dbReference type="ChEBI" id="CHEBI:43474"/>
        <dbReference type="ChEBI" id="CHEBI:456216"/>
    </reaction>
</comment>
<dbReference type="PANTHER" id="PTHR43505">
    <property type="entry name" value="REVERSE GYRASE"/>
    <property type="match status" value="1"/>
</dbReference>
<evidence type="ECO:0000256" key="7">
    <source>
        <dbReference type="ARBA" id="ARBA00022833"/>
    </source>
</evidence>
<comment type="similarity">
    <text evidence="12 14">In the N-terminal section; belongs to the DEAD box helicase family. DDVD subfamily.</text>
</comment>
<dbReference type="GO" id="GO:0008094">
    <property type="term" value="F:ATP-dependent activity, acting on DNA"/>
    <property type="evidence" value="ECO:0007669"/>
    <property type="project" value="UniProtKB-UniRule"/>
</dbReference>
<dbReference type="InterPro" id="IPR023405">
    <property type="entry name" value="Topo_IA_core_domain"/>
</dbReference>
<dbReference type="PROSITE" id="PS52036">
    <property type="entry name" value="ZF_RG_N"/>
    <property type="match status" value="1"/>
</dbReference>
<dbReference type="SMART" id="SM00437">
    <property type="entry name" value="TOP1Ac"/>
    <property type="match status" value="1"/>
</dbReference>
<keyword evidence="7 14" id="KW-0862">Zinc</keyword>
<organism evidence="21">
    <name type="scientific">Fervidicoccus fontis</name>
    <dbReference type="NCBI Taxonomy" id="683846"/>
    <lineage>
        <taxon>Archaea</taxon>
        <taxon>Thermoproteota</taxon>
        <taxon>Thermoprotei</taxon>
        <taxon>Fervidicoccales</taxon>
        <taxon>Fervidicoccaceae</taxon>
        <taxon>Fervidicoccus</taxon>
    </lineage>
</organism>
<evidence type="ECO:0000256" key="6">
    <source>
        <dbReference type="ARBA" id="ARBA00022771"/>
    </source>
</evidence>
<dbReference type="GO" id="GO:0016787">
    <property type="term" value="F:hydrolase activity"/>
    <property type="evidence" value="ECO:0007669"/>
    <property type="project" value="UniProtKB-KW"/>
</dbReference>
<dbReference type="HAMAP" id="MF_01125">
    <property type="entry name" value="Reverse_gyrase"/>
    <property type="match status" value="1"/>
</dbReference>
<dbReference type="PRINTS" id="PR00417">
    <property type="entry name" value="PRTPISMRASEI"/>
</dbReference>
<keyword evidence="8 14" id="KW-0067">ATP-binding</keyword>
<dbReference type="CDD" id="cd18798">
    <property type="entry name" value="SF2_C_reverse_gyrase"/>
    <property type="match status" value="1"/>
</dbReference>
<evidence type="ECO:0000256" key="12">
    <source>
        <dbReference type="ARBA" id="ARBA00043976"/>
    </source>
</evidence>
<dbReference type="InterPro" id="IPR013497">
    <property type="entry name" value="Topo_IA_cen"/>
</dbReference>
<evidence type="ECO:0000259" key="20">
    <source>
        <dbReference type="PROSITE" id="PS52039"/>
    </source>
</evidence>
<dbReference type="InterPro" id="IPR011545">
    <property type="entry name" value="DEAD/DEAH_box_helicase_dom"/>
</dbReference>
<comment type="miscellaneous">
    <text evidence="14">This enzyme is the only unique feature of hyperthermophilic bacteria/archaea known and seems to be essential for adaptation to life at high temperatures. It may play a role in stabilization of DNA at high temperatures.</text>
</comment>
<dbReference type="SMART" id="SM00436">
    <property type="entry name" value="TOP1Bc"/>
    <property type="match status" value="1"/>
</dbReference>
<comment type="function">
    <text evidence="14">Modifies the topological state of DNA by introducing positive supercoils in an ATP-dependent process, increasing the linking number in steps of +1. Binds to single-stranded DNA, transiently cleaves and then rejoins the ends, introducing a positive supercoil in the process. The scissile phosphodiester is attacked by the catalytic tyrosine of the enzyme, resulting in the formation of a DNA-(5'-phosphotyrosyl)-enzyme intermediate. Probably involved in rewinding DNA strands in regions of the chromosome that have opened up to allow replication, transcription, DNA repair and/or for DNA protection.</text>
</comment>
<dbReference type="Pfam" id="PF17915">
    <property type="entry name" value="zf_Rg"/>
    <property type="match status" value="1"/>
</dbReference>
<dbReference type="Pfam" id="PF01131">
    <property type="entry name" value="Topoisom_bac"/>
    <property type="match status" value="1"/>
</dbReference>
<feature type="region of interest" description="Topoisomerase I" evidence="14">
    <location>
        <begin position="639"/>
        <end position="1256"/>
    </location>
</feature>
<sequence>MLGAEVVAKAIYASSCPNCGGPISSVRLELGLPCSSCIPDLDYEEAKLISELPPGERFKKLVKIISRESEGSYSILAQLHEELDRFEKFFKKCVGKELWSLQRTWAYRMLSGDSFAITAPTGVGKTTLLLIYSLYEATEGTKVLMLVPTESLLRQSLERLRNYASILGKNLRIIGYTSKDPKKTREEQLMKIEEGDFDILIITTSFLSRRFDVLKNKVFGLIVVDDADSLLKDSANVDRVLVLSGFKEHEISAAMKIIKIRNELYFLKIANRSNEKIESLERELEELEIIVAKARGEGSRGQLLISSATGRQSGIKPKLFKELLGFEVGGIHAYMRNVIDSYAVLNKEEETRDKVLELVKTLGSGGLIFISRDKGVFEAKSLVSYLVSNGIRAELAIAGKKSIEKLRRGEADVLVGVSSYYGVAVRGVDLPEKVRYAIFYGVPKNRMLLEQSLINPRRLLQVLAHLSENEDKLKSIFSELTGRLSKLTPSEINVLRIALMKEEIEGLGDWLRAIAESIINAIKEIKIVLKNKMKVKESISVGTAIIVREGEEEFYLISPDPLTYIQASGRTSRFLNDKMTLGLSIILESNREIIEAFERKMSIYSRNFSLKPLEAVDLRETSMMLDSSRRGGEGVKSFRPAKSLLMVVESPNKAKTIAWYFGRPSRRKFGRVVAYEIPIIDDETLDTYLVTIVATKGHIFDLAIDDGLGIYGVIATGREFMPVYAPITVCHSCGKSFSSIESKCPYCGEKARLSRSTETVQALRKLALESEEVVIATDPDVEGEKIAWDVYLTLKPFSRKLKRAEFHEVTPDAIINALRNLREINMGRVRAQILRRITDRWIGFPLSTVLKEKYQKPWLGAGRVQTPVLGWTIDRFKKWKEDMGYFVRVKTEEGIEVQFFRREKKEAEILASRIKEAGHLRISSFEKRIEETNPAPPYTTDSLLFDASRNLKFSASFTMKLLQDLFEAGLITYHRTDSTHISTKGISVAREYFEKIIKRPDLFKPRAWGNEGAHEAIRPTKALNAEGLKKSILDGTIRVPSSFTSRHFDLYDLIFRRFISSQARASKLEIGVLKIESPEGDVIEKEVVLKEVVEGSAQLSGITTILGIDSIAASGRLNVIEDNILLYKSSLTPLYSEGNLVKLMKERGIGRPSTYAKIIESLRRHGYVIISKKKSFVIPTSIGIEAHDFLVTNYPDLVGEQTTRELESRMDSIENGKESYERLMNELYEKLRSAGLLEEKGMLTSIKKDYLEEALA</sequence>
<evidence type="ECO:0000256" key="13">
    <source>
        <dbReference type="ARBA" id="ARBA00049360"/>
    </source>
</evidence>
<comment type="subcellular location">
    <subcellularLocation>
        <location evidence="1 14">Cytoplasm</location>
    </subcellularLocation>
</comment>
<evidence type="ECO:0000256" key="16">
    <source>
        <dbReference type="SAM" id="Coils"/>
    </source>
</evidence>
<dbReference type="Gene3D" id="3.40.50.300">
    <property type="entry name" value="P-loop containing nucleotide triphosphate hydrolases"/>
    <property type="match status" value="3"/>
</dbReference>
<comment type="function">
    <text evidence="15">Modifies the topological state of DNA by introducing positive supercoils in an ATP-dependent process, increasing the linking number in steps of +1. Binds to single-stranded DNA, transiently cleaves and then rejoins the ends, introducing a positive supercoil in the process. The scissile phosphodiester is attacked by the catalytic tyrosine of the enzyme, resulting in the formation of a DNA-(5'-phosphotyrosyl)-enzyme intermediate. Involved in rewinding DNA strands in regions of the chromosome that have opened up to allow replication, transcription, DNA repair and/or for DNA protection.</text>
</comment>
<keyword evidence="3 14" id="KW-0963">Cytoplasm</keyword>
<keyword evidence="16" id="KW-0175">Coiled coil</keyword>
<dbReference type="InterPro" id="IPR006171">
    <property type="entry name" value="TOPRIM_dom"/>
</dbReference>
<feature type="coiled-coil region" evidence="16">
    <location>
        <begin position="267"/>
        <end position="297"/>
    </location>
</feature>
<feature type="domain" description="Toprim" evidence="17">
    <location>
        <begin position="643"/>
        <end position="809"/>
    </location>
</feature>
<evidence type="ECO:0000256" key="10">
    <source>
        <dbReference type="ARBA" id="ARBA00023125"/>
    </source>
</evidence>
<dbReference type="InterPro" id="IPR013824">
    <property type="entry name" value="Topo_IA_cen_sub1"/>
</dbReference>
<gene>
    <name evidence="14 21" type="primary">rgy</name>
    <name evidence="21" type="ORF">ENO36_04765</name>
</gene>
<evidence type="ECO:0000256" key="11">
    <source>
        <dbReference type="ARBA" id="ARBA00023235"/>
    </source>
</evidence>
<keyword evidence="9 14" id="KW-0799">Topoisomerase</keyword>
<evidence type="ECO:0000256" key="15">
    <source>
        <dbReference type="RuleBase" id="RU004026"/>
    </source>
</evidence>
<comment type="similarity">
    <text evidence="14">In the C-terminal section; belongs to the type IA topoisomerase family.</text>
</comment>
<dbReference type="Gene3D" id="1.10.460.10">
    <property type="entry name" value="Topoisomerase I, domain 2"/>
    <property type="match status" value="1"/>
</dbReference>
<dbReference type="SMART" id="SM00382">
    <property type="entry name" value="AAA"/>
    <property type="match status" value="1"/>
</dbReference>
<comment type="subunit">
    <text evidence="2 14">Monomer.</text>
</comment>
<evidence type="ECO:0000256" key="14">
    <source>
        <dbReference type="HAMAP-Rule" id="MF_01125"/>
    </source>
</evidence>
<dbReference type="GO" id="GO:0005737">
    <property type="term" value="C:cytoplasm"/>
    <property type="evidence" value="ECO:0007669"/>
    <property type="project" value="UniProtKB-SubCell"/>
</dbReference>
<dbReference type="GO" id="GO:0006260">
    <property type="term" value="P:DNA replication"/>
    <property type="evidence" value="ECO:0007669"/>
    <property type="project" value="UniProtKB-UniRule"/>
</dbReference>
<dbReference type="AlphaFoldDB" id="A0A7C2URD4"/>
<dbReference type="PROSITE" id="PS50880">
    <property type="entry name" value="TOPRIM"/>
    <property type="match status" value="1"/>
</dbReference>
<dbReference type="PANTHER" id="PTHR43505:SF1">
    <property type="entry name" value="REVERSE GYRASE"/>
    <property type="match status" value="1"/>
</dbReference>
<dbReference type="InterPro" id="IPR027417">
    <property type="entry name" value="P-loop_NTPase"/>
</dbReference>
<evidence type="ECO:0000256" key="5">
    <source>
        <dbReference type="ARBA" id="ARBA00022741"/>
    </source>
</evidence>
<evidence type="ECO:0000256" key="8">
    <source>
        <dbReference type="ARBA" id="ARBA00022840"/>
    </source>
</evidence>
<feature type="coiled-coil region" evidence="16">
    <location>
        <begin position="1203"/>
        <end position="1230"/>
    </location>
</feature>
<dbReference type="GO" id="GO:0005524">
    <property type="term" value="F:ATP binding"/>
    <property type="evidence" value="ECO:0007669"/>
    <property type="project" value="UniProtKB-UniRule"/>
</dbReference>
<keyword evidence="10 14" id="KW-0238">DNA-binding</keyword>
<feature type="domain" description="RG N-terminal-type" evidence="19">
    <location>
        <begin position="6"/>
        <end position="45"/>
    </location>
</feature>
<keyword evidence="11 14" id="KW-0413">Isomerase</keyword>
<evidence type="ECO:0000256" key="2">
    <source>
        <dbReference type="ARBA" id="ARBA00011245"/>
    </source>
</evidence>
<feature type="domain" description="Topo IA-type catalytic" evidence="20">
    <location>
        <begin position="825"/>
        <end position="1237"/>
    </location>
</feature>
<dbReference type="NCBIfam" id="TIGR01054">
    <property type="entry name" value="rgy"/>
    <property type="match status" value="1"/>
</dbReference>
<dbReference type="Gene3D" id="2.60.510.20">
    <property type="match status" value="1"/>
</dbReference>
<dbReference type="GO" id="GO:0006265">
    <property type="term" value="P:DNA topological change"/>
    <property type="evidence" value="ECO:0007669"/>
    <property type="project" value="UniProtKB-UniRule"/>
</dbReference>
<dbReference type="EC" id="5.6.2.-" evidence="14"/>
<evidence type="ECO:0000313" key="21">
    <source>
        <dbReference type="EMBL" id="HEU98145.1"/>
    </source>
</evidence>
<protein>
    <recommendedName>
        <fullName evidence="14 15">Reverse gyrase</fullName>
        <ecNumber evidence="14">5.6.2.-</ecNumber>
    </recommendedName>
</protein>
<evidence type="ECO:0000256" key="1">
    <source>
        <dbReference type="ARBA" id="ARBA00004496"/>
    </source>
</evidence>
<dbReference type="InterPro" id="IPR040569">
    <property type="entry name" value="Znf_Rg"/>
</dbReference>
<keyword evidence="5 14" id="KW-0547">Nucleotide-binding</keyword>